<feature type="transmembrane region" description="Helical" evidence="1">
    <location>
        <begin position="419"/>
        <end position="439"/>
    </location>
</feature>
<evidence type="ECO:0000313" key="4">
    <source>
        <dbReference type="EMBL" id="MEX6633291.1"/>
    </source>
</evidence>
<protein>
    <submittedName>
        <fullName evidence="4">UUP1 family membrane protein</fullName>
    </submittedName>
</protein>
<evidence type="ECO:0000256" key="1">
    <source>
        <dbReference type="SAM" id="Phobius"/>
    </source>
</evidence>
<keyword evidence="1" id="KW-1133">Transmembrane helix</keyword>
<comment type="caution">
    <text evidence="4">The sequence shown here is derived from an EMBL/GenBank/DDBJ whole genome shotgun (WGS) entry which is preliminary data.</text>
</comment>
<dbReference type="EMBL" id="JBEHZE010000001">
    <property type="protein sequence ID" value="MEX6633291.1"/>
    <property type="molecule type" value="Genomic_DNA"/>
</dbReference>
<gene>
    <name evidence="4" type="ORF">ABFZ84_06985</name>
</gene>
<dbReference type="RefSeq" id="WP_369313247.1">
    <property type="nucleotide sequence ID" value="NZ_JBEHZE010000001.1"/>
</dbReference>
<feature type="transmembrane region" description="Helical" evidence="1">
    <location>
        <begin position="319"/>
        <end position="336"/>
    </location>
</feature>
<keyword evidence="1" id="KW-0812">Transmembrane</keyword>
<evidence type="ECO:0000313" key="5">
    <source>
        <dbReference type="Proteomes" id="UP001560685"/>
    </source>
</evidence>
<proteinExistence type="predicted"/>
<feature type="transmembrane region" description="Helical" evidence="1">
    <location>
        <begin position="481"/>
        <end position="500"/>
    </location>
</feature>
<evidence type="ECO:0000259" key="2">
    <source>
        <dbReference type="Pfam" id="PF14400"/>
    </source>
</evidence>
<feature type="domain" description="Inactive transglutaminase fused to 7 transmembrane helices" evidence="2">
    <location>
        <begin position="26"/>
        <end position="178"/>
    </location>
</feature>
<feature type="transmembrane region" description="Helical" evidence="1">
    <location>
        <begin position="391"/>
        <end position="413"/>
    </location>
</feature>
<accession>A0ABV3Z3B9</accession>
<feature type="domain" description="7 transmembrane helices usually fused to an inactive transglutaminase" evidence="3">
    <location>
        <begin position="267"/>
        <end position="512"/>
    </location>
</feature>
<organism evidence="4 5">
    <name type="scientific">Hyphococcus lacteus</name>
    <dbReference type="NCBI Taxonomy" id="3143536"/>
    <lineage>
        <taxon>Bacteria</taxon>
        <taxon>Pseudomonadati</taxon>
        <taxon>Pseudomonadota</taxon>
        <taxon>Alphaproteobacteria</taxon>
        <taxon>Parvularculales</taxon>
        <taxon>Parvularculaceae</taxon>
        <taxon>Hyphococcus</taxon>
    </lineage>
</organism>
<evidence type="ECO:0000259" key="3">
    <source>
        <dbReference type="Pfam" id="PF14402"/>
    </source>
</evidence>
<dbReference type="InterPro" id="IPR025838">
    <property type="entry name" value="Transglut_i_TM"/>
</dbReference>
<name>A0ABV3Z3B9_9PROT</name>
<feature type="transmembrane region" description="Helical" evidence="1">
    <location>
        <begin position="364"/>
        <end position="384"/>
    </location>
</feature>
<dbReference type="Pfam" id="PF14402">
    <property type="entry name" value="7TM_transglut"/>
    <property type="match status" value="1"/>
</dbReference>
<keyword evidence="5" id="KW-1185">Reference proteome</keyword>
<sequence length="515" mass="57587">MKTSLRHAAILALALIAVGLGIFFVKAIALHYPLVPGAQATLWDFEIYIEFEGRNQPARIESYIPAGDVERTFPQEEFYNGSFGLSLAGEPTTRNRKAVWTYRYPANRKVVRYGAQTLGETQSTPLPLWFRESLTSVMPFEADSVKRQAFIVWSGNLRQRSADDFSFADLAIKETFEQRTNSEQYADEIEALLDNNSGVIGRLQLARQLLQSQGIPARIAGGVYLSEARRRVETRRWLEYHIDGEDFRYFPGGAPDRFFTIWYGTKPLVEARGVDNLDVQIALRSRDTEATSIAQNAPGRLGDVGRAVGFNNLPLTTQLVYEVLLTIPVGIAILVFLRQFIGFKTLGTFMPVLIGIAFRETALLNGILLFTLLIVLGLALRFYLERLHLLLVPRLAVVLIFIVMAMAGITVLMTGANQAIGLSISLFPMVILTMTIERMSIVWEESSAGEAIKQGMGSLAVASITYLAMSNDHVEYLMYQFPELLLVLMGICVMMGRYTGLRLSELWRFRALVGS</sequence>
<dbReference type="InterPro" id="IPR025840">
    <property type="entry name" value="7TM_transglut"/>
</dbReference>
<dbReference type="Proteomes" id="UP001560685">
    <property type="component" value="Unassembled WGS sequence"/>
</dbReference>
<keyword evidence="1" id="KW-0472">Membrane</keyword>
<reference evidence="4 5" key="1">
    <citation type="submission" date="2024-05" db="EMBL/GenBank/DDBJ databases">
        <title>Three bacterial strains, DH-69, EH-24, and ECK-19 isolated from coastal sediments.</title>
        <authorList>
            <person name="Ye Y.-Q."/>
            <person name="Du Z.-J."/>
        </authorList>
    </citation>
    <scope>NUCLEOTIDE SEQUENCE [LARGE SCALE GENOMIC DNA]</scope>
    <source>
        <strain evidence="4 5">ECK-19</strain>
    </source>
</reference>
<dbReference type="Pfam" id="PF14400">
    <property type="entry name" value="Transglut_i_TM"/>
    <property type="match status" value="1"/>
</dbReference>